<organism evidence="2 3">
    <name type="scientific">Piromyces finnis</name>
    <dbReference type="NCBI Taxonomy" id="1754191"/>
    <lineage>
        <taxon>Eukaryota</taxon>
        <taxon>Fungi</taxon>
        <taxon>Fungi incertae sedis</taxon>
        <taxon>Chytridiomycota</taxon>
        <taxon>Chytridiomycota incertae sedis</taxon>
        <taxon>Neocallimastigomycetes</taxon>
        <taxon>Neocallimastigales</taxon>
        <taxon>Neocallimastigaceae</taxon>
        <taxon>Piromyces</taxon>
    </lineage>
</organism>
<name>A0A1Y1VJR0_9FUNG</name>
<gene>
    <name evidence="2" type="ORF">BCR36DRAFT_580499</name>
</gene>
<feature type="chain" id="PRO_5012485839" description="Transglutaminase-like domain-containing protein" evidence="1">
    <location>
        <begin position="23"/>
        <end position="331"/>
    </location>
</feature>
<accession>A0A1Y1VJR0</accession>
<evidence type="ECO:0000256" key="1">
    <source>
        <dbReference type="SAM" id="SignalP"/>
    </source>
</evidence>
<evidence type="ECO:0008006" key="4">
    <source>
        <dbReference type="Google" id="ProtNLM"/>
    </source>
</evidence>
<feature type="signal peptide" evidence="1">
    <location>
        <begin position="1"/>
        <end position="22"/>
    </location>
</feature>
<comment type="caution">
    <text evidence="2">The sequence shown here is derived from an EMBL/GenBank/DDBJ whole genome shotgun (WGS) entry which is preliminary data.</text>
</comment>
<dbReference type="Gene3D" id="3.80.10.10">
    <property type="entry name" value="Ribonuclease Inhibitor"/>
    <property type="match status" value="1"/>
</dbReference>
<dbReference type="InterPro" id="IPR026906">
    <property type="entry name" value="LRR_5"/>
</dbReference>
<reference evidence="2 3" key="2">
    <citation type="submission" date="2016-08" db="EMBL/GenBank/DDBJ databases">
        <title>Pervasive Adenine N6-methylation of Active Genes in Fungi.</title>
        <authorList>
            <consortium name="DOE Joint Genome Institute"/>
            <person name="Mondo S.J."/>
            <person name="Dannebaum R.O."/>
            <person name="Kuo R.C."/>
            <person name="Labutti K."/>
            <person name="Haridas S."/>
            <person name="Kuo A."/>
            <person name="Salamov A."/>
            <person name="Ahrendt S.R."/>
            <person name="Lipzen A."/>
            <person name="Sullivan W."/>
            <person name="Andreopoulos W.B."/>
            <person name="Clum A."/>
            <person name="Lindquist E."/>
            <person name="Daum C."/>
            <person name="Ramamoorthy G.K."/>
            <person name="Gryganskyi A."/>
            <person name="Culley D."/>
            <person name="Magnuson J.K."/>
            <person name="James T.Y."/>
            <person name="O'Malley M.A."/>
            <person name="Stajich J.E."/>
            <person name="Spatafora J.W."/>
            <person name="Visel A."/>
            <person name="Grigoriev I.V."/>
        </authorList>
    </citation>
    <scope>NUCLEOTIDE SEQUENCE [LARGE SCALE GENOMIC DNA]</scope>
    <source>
        <strain evidence="3">finn</strain>
    </source>
</reference>
<dbReference type="EMBL" id="MCFH01000005">
    <property type="protein sequence ID" value="ORX57950.1"/>
    <property type="molecule type" value="Genomic_DNA"/>
</dbReference>
<proteinExistence type="predicted"/>
<dbReference type="Pfam" id="PF13306">
    <property type="entry name" value="LRR_5"/>
    <property type="match status" value="1"/>
</dbReference>
<dbReference type="Proteomes" id="UP000193719">
    <property type="component" value="Unassembled WGS sequence"/>
</dbReference>
<dbReference type="OrthoDB" id="10498329at2759"/>
<dbReference type="InterPro" id="IPR032675">
    <property type="entry name" value="LRR_dom_sf"/>
</dbReference>
<reference evidence="2 3" key="1">
    <citation type="submission" date="2016-08" db="EMBL/GenBank/DDBJ databases">
        <title>Genomes of anaerobic fungi encode conserved fungal cellulosomes for biomass hydrolysis.</title>
        <authorList>
            <consortium name="DOE Joint Genome Institute"/>
            <person name="Haitjema C.H."/>
            <person name="Gilmore S.P."/>
            <person name="Henske J.K."/>
            <person name="Solomon K.V."/>
            <person name="De Groot R."/>
            <person name="Kuo A."/>
            <person name="Mondo S.J."/>
            <person name="Salamov A.A."/>
            <person name="Labutti K."/>
            <person name="Zhao Z."/>
            <person name="Chiniquy J."/>
            <person name="Barry K."/>
            <person name="Brewer H.M."/>
            <person name="Purvine S.O."/>
            <person name="Wright A.T."/>
            <person name="Boxma B."/>
            <person name="Van Alen T."/>
            <person name="Hackstein J.H."/>
            <person name="Baker S.E."/>
            <person name="Grigoriev I.V."/>
            <person name="O'Malley M.A."/>
        </authorList>
    </citation>
    <scope>NUCLEOTIDE SEQUENCE [LARGE SCALE GENOMIC DNA]</scope>
    <source>
        <strain evidence="3">finn</strain>
    </source>
</reference>
<dbReference type="AlphaFoldDB" id="A0A1Y1VJR0"/>
<keyword evidence="3" id="KW-1185">Reference proteome</keyword>
<keyword evidence="1" id="KW-0732">Signal</keyword>
<protein>
    <recommendedName>
        <fullName evidence="4">Transglutaminase-like domain-containing protein</fullName>
    </recommendedName>
</protein>
<evidence type="ECO:0000313" key="2">
    <source>
        <dbReference type="EMBL" id="ORX57950.1"/>
    </source>
</evidence>
<sequence length="331" mass="37082">MKFLGTTILFALINLCLVYARATDKNQSNEFFYFWITGNTKKATIVGLSDKSLVNINIPQYFVVDGERYYVDEIGYSAFTKSKLQTVTISGDIEKITISAFAFSECQSLKTVTINTPKVSVNTMAFNNANPDVVIKGSGVPAFVKSFSENLVKEWGFTVNKDYVNLTQTERKKDLFKLANKLNSYITFSGNADQGNAAVALAVRHASWGGISRAYYNLAIAIGIKSNEVLIGGDAAVSAWNYVKVDNKWYNVDVSRFDFKTYSSYSNVFFYTKSGFSSFLDRNQPSGKYNHSPARWVVVNDLIHYQGEPAYNGVTYFDNYLRNIKDDSGRA</sequence>
<evidence type="ECO:0000313" key="3">
    <source>
        <dbReference type="Proteomes" id="UP000193719"/>
    </source>
</evidence>